<sequence length="232" mass="28066">MIRDLLKEEEYFIEYIAEETARIKKFETKLNNHEVREDRVLSVRKKVHDLRFQIFIAKYSMGDPVESLVEDYKELVEEMKELWVSELYEDMLWMLSIGIMLEIDENTFNTLVKLVENSNINDFLYNFIINSRKKGIDYQNSAWLFKEPFKYLNNVIVSEDDTKAINYLKEYLTKHWYVGHSDMGWYECHKHNEKLYFGYWSFESGAIAKILQLDDEHLRGVPYYPYDLVHYK</sequence>
<feature type="domain" description="PoNi N-terminal" evidence="1">
    <location>
        <begin position="3"/>
        <end position="113"/>
    </location>
</feature>
<evidence type="ECO:0000313" key="4">
    <source>
        <dbReference type="Proteomes" id="UP000219252"/>
    </source>
</evidence>
<dbReference type="AlphaFoldDB" id="A0A285US10"/>
<evidence type="ECO:0000313" key="3">
    <source>
        <dbReference type="EMBL" id="SOC44178.1"/>
    </source>
</evidence>
<dbReference type="Pfam" id="PF08928">
    <property type="entry name" value="PoNi_N"/>
    <property type="match status" value="1"/>
</dbReference>
<organism evidence="3 4">
    <name type="scientific">Ureibacillus acetophenoni</name>
    <dbReference type="NCBI Taxonomy" id="614649"/>
    <lineage>
        <taxon>Bacteria</taxon>
        <taxon>Bacillati</taxon>
        <taxon>Bacillota</taxon>
        <taxon>Bacilli</taxon>
        <taxon>Bacillales</taxon>
        <taxon>Caryophanaceae</taxon>
        <taxon>Ureibacillus</taxon>
    </lineage>
</organism>
<keyword evidence="4" id="KW-1185">Reference proteome</keyword>
<dbReference type="Proteomes" id="UP000219252">
    <property type="component" value="Unassembled WGS sequence"/>
</dbReference>
<proteinExistence type="predicted"/>
<dbReference type="EMBL" id="OBQC01000019">
    <property type="protein sequence ID" value="SOC44178.1"/>
    <property type="molecule type" value="Genomic_DNA"/>
</dbReference>
<feature type="domain" description="PoNi C-terminal" evidence="2">
    <location>
        <begin position="121"/>
        <end position="228"/>
    </location>
</feature>
<evidence type="ECO:0000259" key="2">
    <source>
        <dbReference type="Pfam" id="PF08929"/>
    </source>
</evidence>
<dbReference type="InterPro" id="IPR028983">
    <property type="entry name" value="PA2201-like_C"/>
</dbReference>
<name>A0A285US10_9BACL</name>
<protein>
    <submittedName>
        <fullName evidence="3">Uncharacterized protein DUF1910</fullName>
    </submittedName>
</protein>
<dbReference type="Gene3D" id="1.10.3920.10">
    <property type="entry name" value="PA2201 C-terminal domain-like"/>
    <property type="match status" value="1"/>
</dbReference>
<dbReference type="InterPro" id="IPR015024">
    <property type="entry name" value="PoNi_N"/>
</dbReference>
<accession>A0A285US10</accession>
<dbReference type="InterPro" id="IPR015025">
    <property type="entry name" value="PoNi_C"/>
</dbReference>
<dbReference type="OrthoDB" id="2067926at2"/>
<dbReference type="RefSeq" id="WP_097151040.1">
    <property type="nucleotide sequence ID" value="NZ_OBQC01000019.1"/>
</dbReference>
<dbReference type="SUPFAM" id="SSF140731">
    <property type="entry name" value="PA2201 C-terminal domain-like"/>
    <property type="match status" value="1"/>
</dbReference>
<evidence type="ECO:0000259" key="1">
    <source>
        <dbReference type="Pfam" id="PF08928"/>
    </source>
</evidence>
<dbReference type="Pfam" id="PF08929">
    <property type="entry name" value="PoNi_C"/>
    <property type="match status" value="1"/>
</dbReference>
<reference evidence="4" key="1">
    <citation type="submission" date="2017-08" db="EMBL/GenBank/DDBJ databases">
        <authorList>
            <person name="Varghese N."/>
            <person name="Submissions S."/>
        </authorList>
    </citation>
    <scope>NUCLEOTIDE SEQUENCE [LARGE SCALE GENOMIC DNA]</scope>
    <source>
        <strain evidence="4">JC23</strain>
    </source>
</reference>
<gene>
    <name evidence="3" type="ORF">SAMN05877842_11938</name>
</gene>